<evidence type="ECO:0000313" key="1">
    <source>
        <dbReference type="EMBL" id="JAE18212.1"/>
    </source>
</evidence>
<reference evidence="1" key="2">
    <citation type="journal article" date="2015" name="Data Brief">
        <title>Shoot transcriptome of the giant reed, Arundo donax.</title>
        <authorList>
            <person name="Barrero R.A."/>
            <person name="Guerrero F.D."/>
            <person name="Moolhuijzen P."/>
            <person name="Goolsby J.A."/>
            <person name="Tidwell J."/>
            <person name="Bellgard S.E."/>
            <person name="Bellgard M.I."/>
        </authorList>
    </citation>
    <scope>NUCLEOTIDE SEQUENCE</scope>
    <source>
        <tissue evidence="1">Shoot tissue taken approximately 20 cm above the soil surface</tissue>
    </source>
</reference>
<reference evidence="1" key="1">
    <citation type="submission" date="2014-09" db="EMBL/GenBank/DDBJ databases">
        <authorList>
            <person name="Magalhaes I.L.F."/>
            <person name="Oliveira U."/>
            <person name="Santos F.R."/>
            <person name="Vidigal T.H.D.A."/>
            <person name="Brescovit A.D."/>
            <person name="Santos A.J."/>
        </authorList>
    </citation>
    <scope>NUCLEOTIDE SEQUENCE</scope>
    <source>
        <tissue evidence="1">Shoot tissue taken approximately 20 cm above the soil surface</tissue>
    </source>
</reference>
<name>A0A0A9G130_ARUDO</name>
<accession>A0A0A9G130</accession>
<organism evidence="1">
    <name type="scientific">Arundo donax</name>
    <name type="common">Giant reed</name>
    <name type="synonym">Donax arundinaceus</name>
    <dbReference type="NCBI Taxonomy" id="35708"/>
    <lineage>
        <taxon>Eukaryota</taxon>
        <taxon>Viridiplantae</taxon>
        <taxon>Streptophyta</taxon>
        <taxon>Embryophyta</taxon>
        <taxon>Tracheophyta</taxon>
        <taxon>Spermatophyta</taxon>
        <taxon>Magnoliopsida</taxon>
        <taxon>Liliopsida</taxon>
        <taxon>Poales</taxon>
        <taxon>Poaceae</taxon>
        <taxon>PACMAD clade</taxon>
        <taxon>Arundinoideae</taxon>
        <taxon>Arundineae</taxon>
        <taxon>Arundo</taxon>
    </lineage>
</organism>
<sequence>MLQIYSMMMPTTAMAEELQKHARQSHLK</sequence>
<proteinExistence type="predicted"/>
<dbReference type="AlphaFoldDB" id="A0A0A9G130"/>
<protein>
    <submittedName>
        <fullName evidence="1">Uncharacterized protein</fullName>
    </submittedName>
</protein>
<dbReference type="EMBL" id="GBRH01179684">
    <property type="protein sequence ID" value="JAE18212.1"/>
    <property type="molecule type" value="Transcribed_RNA"/>
</dbReference>